<evidence type="ECO:0000256" key="1">
    <source>
        <dbReference type="SAM" id="MobiDB-lite"/>
    </source>
</evidence>
<dbReference type="AlphaFoldDB" id="A0A166C5W7"/>
<evidence type="ECO:0000313" key="2">
    <source>
        <dbReference type="EMBL" id="KZP13324.1"/>
    </source>
</evidence>
<sequence>MQKHGGKEHFKGAKALWLVSRAALFQAAQDAGRTGEFYSFITREFIKEFGDDGSGDFTLEKDEHVGPDAPVKLSQWFRHRYKSVVSSTTTQGFSGLFGRDTWTAPKKRSALQTYTKQRYTSHIKSEYENRFAAARLEWDMASEVQRVQEKMENPVPVGFRAKVIYEFWKAETQDVREQMEQMAADEHMMALENWNNMKTAPMTPHQFHHQLHFVAQYVRPIADAIAAQMQASVSIQIVGPIPERNGEIKARSINVNWPGGLSTATWPMFDPLGFEAATQSLVGYARANFTTEECKRRALPETELEEMKLLDQIENASFATDTDVASTCIPSPHSTQPSTSLPSVSSTPHDTTNKTAAVPSPPAPITSENLSPPIPVVITPAAAIINAQIATSLANTTTPTANNTAEVLPVQNGRKLAQHMPKEQREESPLPPSRTPSPVSTSTDWPLTDQEDLRERCTTVLDDLWSLIQQPPSVTPAASSPPVVTTSSSPVEPTTSSPPFTPAVASHPVAPAVASCPAAPAVVSRPAAPAVVSRPAAPAVAYRPVAPAAPSPPVAPAALLPAPLPPVAPVRPRPRPVARGTSPKPRYTGLNGFGNRAMEIPFAQPPPPPPSANTSALPATPSLCAGRSASSWPVPEMSRWPSSVIETYEYLVGGTEEWGDTWLRCLGFFFQFLENEGFPESAGGNLEPMIELRPEVVQNWMRVPRRWADQAIVLGDF</sequence>
<proteinExistence type="predicted"/>
<protein>
    <submittedName>
        <fullName evidence="2">Uncharacterized protein</fullName>
    </submittedName>
</protein>
<accession>A0A166C5W7</accession>
<gene>
    <name evidence="2" type="ORF">FIBSPDRAFT_960611</name>
</gene>
<feature type="region of interest" description="Disordered" evidence="1">
    <location>
        <begin position="566"/>
        <end position="587"/>
    </location>
</feature>
<dbReference type="Proteomes" id="UP000076532">
    <property type="component" value="Unassembled WGS sequence"/>
</dbReference>
<reference evidence="2 3" key="1">
    <citation type="journal article" date="2016" name="Mol. Biol. Evol.">
        <title>Comparative Genomics of Early-Diverging Mushroom-Forming Fungi Provides Insights into the Origins of Lignocellulose Decay Capabilities.</title>
        <authorList>
            <person name="Nagy L.G."/>
            <person name="Riley R."/>
            <person name="Tritt A."/>
            <person name="Adam C."/>
            <person name="Daum C."/>
            <person name="Floudas D."/>
            <person name="Sun H."/>
            <person name="Yadav J.S."/>
            <person name="Pangilinan J."/>
            <person name="Larsson K.H."/>
            <person name="Matsuura K."/>
            <person name="Barry K."/>
            <person name="Labutti K."/>
            <person name="Kuo R."/>
            <person name="Ohm R.A."/>
            <person name="Bhattacharya S.S."/>
            <person name="Shirouzu T."/>
            <person name="Yoshinaga Y."/>
            <person name="Martin F.M."/>
            <person name="Grigoriev I.V."/>
            <person name="Hibbett D.S."/>
        </authorList>
    </citation>
    <scope>NUCLEOTIDE SEQUENCE [LARGE SCALE GENOMIC DNA]</scope>
    <source>
        <strain evidence="2 3">CBS 109695</strain>
    </source>
</reference>
<name>A0A166C5W7_9AGAM</name>
<feature type="region of interest" description="Disordered" evidence="1">
    <location>
        <begin position="472"/>
        <end position="498"/>
    </location>
</feature>
<dbReference type="EMBL" id="KV417634">
    <property type="protein sequence ID" value="KZP13324.1"/>
    <property type="molecule type" value="Genomic_DNA"/>
</dbReference>
<feature type="compositionally biased region" description="Polar residues" evidence="1">
    <location>
        <begin position="324"/>
        <end position="333"/>
    </location>
</feature>
<feature type="region of interest" description="Disordered" evidence="1">
    <location>
        <begin position="324"/>
        <end position="368"/>
    </location>
</feature>
<feature type="region of interest" description="Disordered" evidence="1">
    <location>
        <begin position="416"/>
        <end position="449"/>
    </location>
</feature>
<dbReference type="STRING" id="436010.A0A166C5W7"/>
<evidence type="ECO:0000313" key="3">
    <source>
        <dbReference type="Proteomes" id="UP000076532"/>
    </source>
</evidence>
<keyword evidence="3" id="KW-1185">Reference proteome</keyword>
<dbReference type="OrthoDB" id="2980832at2759"/>
<organism evidence="2 3">
    <name type="scientific">Athelia psychrophila</name>
    <dbReference type="NCBI Taxonomy" id="1759441"/>
    <lineage>
        <taxon>Eukaryota</taxon>
        <taxon>Fungi</taxon>
        <taxon>Dikarya</taxon>
        <taxon>Basidiomycota</taxon>
        <taxon>Agaricomycotina</taxon>
        <taxon>Agaricomycetes</taxon>
        <taxon>Agaricomycetidae</taxon>
        <taxon>Atheliales</taxon>
        <taxon>Atheliaceae</taxon>
        <taxon>Athelia</taxon>
    </lineage>
</organism>
<feature type="compositionally biased region" description="Low complexity" evidence="1">
    <location>
        <begin position="334"/>
        <end position="348"/>
    </location>
</feature>
<dbReference type="PRINTS" id="PR01217">
    <property type="entry name" value="PRICHEXTENSN"/>
</dbReference>